<reference evidence="1 2" key="1">
    <citation type="submission" date="2018-08" db="EMBL/GenBank/DDBJ databases">
        <title>Genomic Encyclopedia of Type Strains, Phase III (KMG-III): the genomes of soil and plant-associated and newly described type strains.</title>
        <authorList>
            <person name="Whitman W."/>
        </authorList>
    </citation>
    <scope>NUCLEOTIDE SEQUENCE [LARGE SCALE GENOMIC DNA]</scope>
    <source>
        <strain evidence="1 2">CGMCC 1.10966</strain>
    </source>
</reference>
<gene>
    <name evidence="1" type="ORF">A8990_15214</name>
</gene>
<organism evidence="1 2">
    <name type="scientific">Paenibacillus taihuensis</name>
    <dbReference type="NCBI Taxonomy" id="1156355"/>
    <lineage>
        <taxon>Bacteria</taxon>
        <taxon>Bacillati</taxon>
        <taxon>Bacillota</taxon>
        <taxon>Bacilli</taxon>
        <taxon>Bacillales</taxon>
        <taxon>Paenibacillaceae</taxon>
        <taxon>Paenibacillus</taxon>
    </lineage>
</organism>
<name>A0A3D9Q470_9BACL</name>
<accession>A0A3D9Q470</accession>
<sequence>MNSVGNEAAKSSNSVKVKYEDDGTMSDSLYVLDNLQKKDKYSVFLNGNHALIRILTDGPANKKLLVVKDSYANSMIPFVTRHFGEIDVVDLRYYEDSLLPLIQERKISDLLILYNIKTFFEDSSILNIMEGIQ</sequence>
<dbReference type="OrthoDB" id="175771at2"/>
<evidence type="ECO:0000313" key="1">
    <source>
        <dbReference type="EMBL" id="REE57569.1"/>
    </source>
</evidence>
<dbReference type="AlphaFoldDB" id="A0A3D9Q470"/>
<dbReference type="InterPro" id="IPR025945">
    <property type="entry name" value="DHHW"/>
</dbReference>
<dbReference type="Proteomes" id="UP000256304">
    <property type="component" value="Unassembled WGS sequence"/>
</dbReference>
<dbReference type="EMBL" id="QTTN01000052">
    <property type="protein sequence ID" value="REE57569.1"/>
    <property type="molecule type" value="Genomic_DNA"/>
</dbReference>
<protein>
    <submittedName>
        <fullName evidence="1">DHHW motif protein</fullName>
    </submittedName>
</protein>
<proteinExistence type="predicted"/>
<evidence type="ECO:0000313" key="2">
    <source>
        <dbReference type="Proteomes" id="UP000256304"/>
    </source>
</evidence>
<keyword evidence="2" id="KW-1185">Reference proteome</keyword>
<dbReference type="Pfam" id="PF14286">
    <property type="entry name" value="DHHW"/>
    <property type="match status" value="1"/>
</dbReference>
<dbReference type="RefSeq" id="WP_116192299.1">
    <property type="nucleotide sequence ID" value="NZ_QTTN01000052.1"/>
</dbReference>
<comment type="caution">
    <text evidence="1">The sequence shown here is derived from an EMBL/GenBank/DDBJ whole genome shotgun (WGS) entry which is preliminary data.</text>
</comment>